<evidence type="ECO:0000313" key="2">
    <source>
        <dbReference type="Proteomes" id="UP001302126"/>
    </source>
</evidence>
<accession>A0AAN6X198</accession>
<name>A0AAN6X198_9PEZI</name>
<proteinExistence type="predicted"/>
<evidence type="ECO:0000313" key="1">
    <source>
        <dbReference type="EMBL" id="KAK4191416.1"/>
    </source>
</evidence>
<gene>
    <name evidence="1" type="ORF">QBC35DRAFT_12389</name>
</gene>
<dbReference type="EMBL" id="MU864359">
    <property type="protein sequence ID" value="KAK4191416.1"/>
    <property type="molecule type" value="Genomic_DNA"/>
</dbReference>
<organism evidence="1 2">
    <name type="scientific">Podospora australis</name>
    <dbReference type="NCBI Taxonomy" id="1536484"/>
    <lineage>
        <taxon>Eukaryota</taxon>
        <taxon>Fungi</taxon>
        <taxon>Dikarya</taxon>
        <taxon>Ascomycota</taxon>
        <taxon>Pezizomycotina</taxon>
        <taxon>Sordariomycetes</taxon>
        <taxon>Sordariomycetidae</taxon>
        <taxon>Sordariales</taxon>
        <taxon>Podosporaceae</taxon>
        <taxon>Podospora</taxon>
    </lineage>
</organism>
<keyword evidence="2" id="KW-1185">Reference proteome</keyword>
<reference evidence="1" key="1">
    <citation type="journal article" date="2023" name="Mol. Phylogenet. Evol.">
        <title>Genome-scale phylogeny and comparative genomics of the fungal order Sordariales.</title>
        <authorList>
            <person name="Hensen N."/>
            <person name="Bonometti L."/>
            <person name="Westerberg I."/>
            <person name="Brannstrom I.O."/>
            <person name="Guillou S."/>
            <person name="Cros-Aarteil S."/>
            <person name="Calhoun S."/>
            <person name="Haridas S."/>
            <person name="Kuo A."/>
            <person name="Mondo S."/>
            <person name="Pangilinan J."/>
            <person name="Riley R."/>
            <person name="LaButti K."/>
            <person name="Andreopoulos B."/>
            <person name="Lipzen A."/>
            <person name="Chen C."/>
            <person name="Yan M."/>
            <person name="Daum C."/>
            <person name="Ng V."/>
            <person name="Clum A."/>
            <person name="Steindorff A."/>
            <person name="Ohm R.A."/>
            <person name="Martin F."/>
            <person name="Silar P."/>
            <person name="Natvig D.O."/>
            <person name="Lalanne C."/>
            <person name="Gautier V."/>
            <person name="Ament-Velasquez S.L."/>
            <person name="Kruys A."/>
            <person name="Hutchinson M.I."/>
            <person name="Powell A.J."/>
            <person name="Barry K."/>
            <person name="Miller A.N."/>
            <person name="Grigoriev I.V."/>
            <person name="Debuchy R."/>
            <person name="Gladieux P."/>
            <person name="Hiltunen Thoren M."/>
            <person name="Johannesson H."/>
        </authorList>
    </citation>
    <scope>NUCLEOTIDE SEQUENCE</scope>
    <source>
        <strain evidence="1">PSN309</strain>
    </source>
</reference>
<dbReference type="Proteomes" id="UP001302126">
    <property type="component" value="Unassembled WGS sequence"/>
</dbReference>
<reference evidence="1" key="2">
    <citation type="submission" date="2023-05" db="EMBL/GenBank/DDBJ databases">
        <authorList>
            <consortium name="Lawrence Berkeley National Laboratory"/>
            <person name="Steindorff A."/>
            <person name="Hensen N."/>
            <person name="Bonometti L."/>
            <person name="Westerberg I."/>
            <person name="Brannstrom I.O."/>
            <person name="Guillou S."/>
            <person name="Cros-Aarteil S."/>
            <person name="Calhoun S."/>
            <person name="Haridas S."/>
            <person name="Kuo A."/>
            <person name="Mondo S."/>
            <person name="Pangilinan J."/>
            <person name="Riley R."/>
            <person name="Labutti K."/>
            <person name="Andreopoulos B."/>
            <person name="Lipzen A."/>
            <person name="Chen C."/>
            <person name="Yanf M."/>
            <person name="Daum C."/>
            <person name="Ng V."/>
            <person name="Clum A."/>
            <person name="Ohm R."/>
            <person name="Martin F."/>
            <person name="Silar P."/>
            <person name="Natvig D."/>
            <person name="Lalanne C."/>
            <person name="Gautier V."/>
            <person name="Ament-Velasquez S.L."/>
            <person name="Kruys A."/>
            <person name="Hutchinson M.I."/>
            <person name="Powell A.J."/>
            <person name="Barry K."/>
            <person name="Miller A.N."/>
            <person name="Grigoriev I.V."/>
            <person name="Debuchy R."/>
            <person name="Gladieux P."/>
            <person name="Thoren M.H."/>
            <person name="Johannesson H."/>
        </authorList>
    </citation>
    <scope>NUCLEOTIDE SEQUENCE</scope>
    <source>
        <strain evidence="1">PSN309</strain>
    </source>
</reference>
<sequence length="230" mass="25807">MTPWAISNQSDIINRPHRVLETEFGAVGAIAPICFVKIVEIRSSTDLIKKKPLSYMTGGTRHPLFSLRNVSYSSRIFPRTRRKVFCSGGDSDVHRGDGTTEWRISIFQKGDWGRACNSSGTAKLAYLPDGRDNLWVLSQPQHMPFRPARNMTEPQKVSNALPLCFPHRLQLQHFSFAFKSAFLMCECAIQCWRCTIAAISLGRQMTGLSALLSTTTCDAPFGFVPTRLTY</sequence>
<protein>
    <submittedName>
        <fullName evidence="1">Uncharacterized protein</fullName>
    </submittedName>
</protein>
<dbReference type="AlphaFoldDB" id="A0AAN6X198"/>
<comment type="caution">
    <text evidence="1">The sequence shown here is derived from an EMBL/GenBank/DDBJ whole genome shotgun (WGS) entry which is preliminary data.</text>
</comment>